<dbReference type="PANTHER" id="PTHR43384:SF13">
    <property type="entry name" value="SLR0110 PROTEIN"/>
    <property type="match status" value="1"/>
</dbReference>
<dbReference type="AlphaFoldDB" id="A0A6I3JBX8"/>
<dbReference type="EMBL" id="WLCI01000011">
    <property type="protein sequence ID" value="MTB95549.1"/>
    <property type="molecule type" value="Genomic_DNA"/>
</dbReference>
<dbReference type="GO" id="GO:0051782">
    <property type="term" value="P:negative regulation of cell division"/>
    <property type="evidence" value="ECO:0007669"/>
    <property type="project" value="TreeGrafter"/>
</dbReference>
<evidence type="ECO:0000313" key="2">
    <source>
        <dbReference type="EMBL" id="MTB95549.1"/>
    </source>
</evidence>
<keyword evidence="3" id="KW-1185">Reference proteome</keyword>
<evidence type="ECO:0000259" key="1">
    <source>
        <dbReference type="Pfam" id="PF13614"/>
    </source>
</evidence>
<dbReference type="PANTHER" id="PTHR43384">
    <property type="entry name" value="SEPTUM SITE-DETERMINING PROTEIN MIND HOMOLOG, CHLOROPLASTIC-RELATED"/>
    <property type="match status" value="1"/>
</dbReference>
<dbReference type="SUPFAM" id="SSF52540">
    <property type="entry name" value="P-loop containing nucleoside triphosphate hydrolases"/>
    <property type="match status" value="1"/>
</dbReference>
<dbReference type="InterPro" id="IPR050625">
    <property type="entry name" value="ParA/MinD_ATPase"/>
</dbReference>
<dbReference type="GO" id="GO:0005829">
    <property type="term" value="C:cytosol"/>
    <property type="evidence" value="ECO:0007669"/>
    <property type="project" value="TreeGrafter"/>
</dbReference>
<dbReference type="Pfam" id="PF13614">
    <property type="entry name" value="AAA_31"/>
    <property type="match status" value="1"/>
</dbReference>
<feature type="domain" description="AAA" evidence="1">
    <location>
        <begin position="129"/>
        <end position="290"/>
    </location>
</feature>
<protein>
    <submittedName>
        <fullName evidence="2">AAA family ATPase</fullName>
    </submittedName>
</protein>
<organism evidence="2 3">
    <name type="scientific">Nocardioides marmotae</name>
    <dbReference type="NCBI Taxonomy" id="2663857"/>
    <lineage>
        <taxon>Bacteria</taxon>
        <taxon>Bacillati</taxon>
        <taxon>Actinomycetota</taxon>
        <taxon>Actinomycetes</taxon>
        <taxon>Propionibacteriales</taxon>
        <taxon>Nocardioidaceae</taxon>
        <taxon>Nocardioides</taxon>
    </lineage>
</organism>
<dbReference type="InterPro" id="IPR027417">
    <property type="entry name" value="P-loop_NTPase"/>
</dbReference>
<name>A0A6I3JBX8_9ACTN</name>
<dbReference type="GO" id="GO:0009898">
    <property type="term" value="C:cytoplasmic side of plasma membrane"/>
    <property type="evidence" value="ECO:0007669"/>
    <property type="project" value="TreeGrafter"/>
</dbReference>
<proteinExistence type="predicted"/>
<accession>A0A6I3JBX8</accession>
<comment type="caution">
    <text evidence="2">The sequence shown here is derived from an EMBL/GenBank/DDBJ whole genome shotgun (WGS) entry which is preliminary data.</text>
</comment>
<reference evidence="2 3" key="1">
    <citation type="submission" date="2019-10" db="EMBL/GenBank/DDBJ databases">
        <title>Nocardioides novel species isolated from the excrement of Marmot.</title>
        <authorList>
            <person name="Zhang G."/>
        </authorList>
    </citation>
    <scope>NUCLEOTIDE SEQUENCE [LARGE SCALE GENOMIC DNA]</scope>
    <source>
        <strain evidence="3">zg-579</strain>
    </source>
</reference>
<dbReference type="RefSeq" id="WP_154612002.1">
    <property type="nucleotide sequence ID" value="NZ_CP053660.1"/>
</dbReference>
<dbReference type="Proteomes" id="UP000433406">
    <property type="component" value="Unassembled WGS sequence"/>
</dbReference>
<dbReference type="GO" id="GO:0005524">
    <property type="term" value="F:ATP binding"/>
    <property type="evidence" value="ECO:0007669"/>
    <property type="project" value="TreeGrafter"/>
</dbReference>
<dbReference type="GO" id="GO:0016887">
    <property type="term" value="F:ATP hydrolysis activity"/>
    <property type="evidence" value="ECO:0007669"/>
    <property type="project" value="TreeGrafter"/>
</dbReference>
<gene>
    <name evidence="2" type="ORF">GGQ22_10675</name>
</gene>
<dbReference type="Gene3D" id="3.40.50.300">
    <property type="entry name" value="P-loop containing nucleotide triphosphate hydrolases"/>
    <property type="match status" value="1"/>
</dbReference>
<dbReference type="InterPro" id="IPR025669">
    <property type="entry name" value="AAA_dom"/>
</dbReference>
<sequence>MPVVVDPENATLGALLAGLPAGAQGVLSVDRMHGWLTQHTDEYVVVLGPHLALADTVAVCEGLRTTRPTVSVVLVRDELDTATLAGAMKAGARDVVQTADVPALEAAVDRAYQLHLALRGPTGAAHVGRVVTVFSPKGGVGKTTMAVNLALALTEQGARKVCLVDLDLGFGDVAITMQLFPTHSIEHAVGAEDSLDAAMLEGLLTRHQESLMVLAAPAHPDVRDRITAALVTRVLRTLRETFDHVVVDTAPAFDEQTLTALDETDECVIVATLDVPTLKNVKVALETLEMLDIARGHRHLLLNRADDAVGIGPDKVEAILGMGVAAQVESSIDIAAATNAGTPIVLENPAHQSSTAIRALAARLAGDTVAAPRSAAASSLEDPPAESEKPARRFRLRR</sequence>
<evidence type="ECO:0000313" key="3">
    <source>
        <dbReference type="Proteomes" id="UP000433406"/>
    </source>
</evidence>
<dbReference type="Gene3D" id="3.40.50.2300">
    <property type="match status" value="1"/>
</dbReference>